<organism evidence="1 2">
    <name type="scientific">Curvibacter cyanobacteriorum</name>
    <dbReference type="NCBI Taxonomy" id="3026422"/>
    <lineage>
        <taxon>Bacteria</taxon>
        <taxon>Pseudomonadati</taxon>
        <taxon>Pseudomonadota</taxon>
        <taxon>Betaproteobacteria</taxon>
        <taxon>Burkholderiales</taxon>
        <taxon>Comamonadaceae</taxon>
        <taxon>Curvibacter</taxon>
    </lineage>
</organism>
<sequence length="444" mass="47841">MAISLNPSEEAVLLQANRAAVVDALAGINLTGNNQWLPPGHPAASGIDNTHKPSGSNPISGPDLAVYFAAAAPTHCADGWSYLSRALNAYLLGDAHSSWHFAYYAELRAAQSILSASGCGAFDKWNCVIDAGGVVHLAVKQPTHVMVWLALALFAKSSESISAKIASATSVFGVPIQEIVNLGFPGSGFSAGSATWIKEWIYDLETSSADKSFRNRCSYNPHLVTPHYSFMNESTAWVSALWDALRPTPGADFMEIDKYIIRVALRKIAKMQLEASLGLGNFTDLNVENELSLAYDRIISAEPTIGNISRDFIVDAVAPDHPLLTYASDPNPAPSTPRPALARATLLLRIATGMTKNLLHDAGKDTELEFWLNDLANKQGLVSGADGVPNPRSDYYEDCAIAVQDMNNVIERGNAGLADLINNVRIKPHLLAQAERVVQWSFVS</sequence>
<reference evidence="1 2" key="1">
    <citation type="submission" date="2023-02" db="EMBL/GenBank/DDBJ databases">
        <title>Bacterial whole genomic sequence of Curvibacter sp. HBC61.</title>
        <authorList>
            <person name="Le V."/>
            <person name="Ko S.-R."/>
            <person name="Ahn C.-Y."/>
            <person name="Oh H.-M."/>
        </authorList>
    </citation>
    <scope>NUCLEOTIDE SEQUENCE [LARGE SCALE GENOMIC DNA]</scope>
    <source>
        <strain evidence="1 2">HBC61</strain>
    </source>
</reference>
<evidence type="ECO:0000313" key="1">
    <source>
        <dbReference type="EMBL" id="MDD0838399.1"/>
    </source>
</evidence>
<protein>
    <submittedName>
        <fullName evidence="1">Uncharacterized protein</fullName>
    </submittedName>
</protein>
<dbReference type="RefSeq" id="WP_273950204.1">
    <property type="nucleotide sequence ID" value="NZ_JAQSIP010000003.1"/>
</dbReference>
<gene>
    <name evidence="1" type="ORF">PSQ40_07430</name>
</gene>
<dbReference type="Proteomes" id="UP001528673">
    <property type="component" value="Unassembled WGS sequence"/>
</dbReference>
<accession>A0ABT5MWH4</accession>
<dbReference type="EMBL" id="JAQSIP010000003">
    <property type="protein sequence ID" value="MDD0838399.1"/>
    <property type="molecule type" value="Genomic_DNA"/>
</dbReference>
<comment type="caution">
    <text evidence="1">The sequence shown here is derived from an EMBL/GenBank/DDBJ whole genome shotgun (WGS) entry which is preliminary data.</text>
</comment>
<keyword evidence="2" id="KW-1185">Reference proteome</keyword>
<name>A0ABT5MWH4_9BURK</name>
<evidence type="ECO:0000313" key="2">
    <source>
        <dbReference type="Proteomes" id="UP001528673"/>
    </source>
</evidence>
<proteinExistence type="predicted"/>